<feature type="transmembrane region" description="Helical" evidence="3">
    <location>
        <begin position="45"/>
        <end position="66"/>
    </location>
</feature>
<feature type="transmembrane region" description="Helical" evidence="3">
    <location>
        <begin position="12"/>
        <end position="33"/>
    </location>
</feature>
<evidence type="ECO:0000256" key="3">
    <source>
        <dbReference type="SAM" id="Phobius"/>
    </source>
</evidence>
<dbReference type="PANTHER" id="PTHR34295:SF1">
    <property type="entry name" value="BIOTIN TRANSPORTER BIOY"/>
    <property type="match status" value="1"/>
</dbReference>
<dbReference type="PIRSF" id="PIRSF016661">
    <property type="entry name" value="BioY"/>
    <property type="match status" value="1"/>
</dbReference>
<feature type="transmembrane region" description="Helical" evidence="3">
    <location>
        <begin position="120"/>
        <end position="145"/>
    </location>
</feature>
<keyword evidence="2 3" id="KW-0472">Membrane</keyword>
<comment type="similarity">
    <text evidence="1 2">Belongs to the BioY family.</text>
</comment>
<dbReference type="PANTHER" id="PTHR34295">
    <property type="entry name" value="BIOTIN TRANSPORTER BIOY"/>
    <property type="match status" value="1"/>
</dbReference>
<evidence type="ECO:0000256" key="1">
    <source>
        <dbReference type="ARBA" id="ARBA00010692"/>
    </source>
</evidence>
<dbReference type="InterPro" id="IPR003784">
    <property type="entry name" value="BioY"/>
</dbReference>
<keyword evidence="3" id="KW-0812">Transmembrane</keyword>
<feature type="transmembrane region" description="Helical" evidence="3">
    <location>
        <begin position="157"/>
        <end position="180"/>
    </location>
</feature>
<reference evidence="4 5" key="1">
    <citation type="submission" date="2015-03" db="EMBL/GenBank/DDBJ databases">
        <title>Draft genome sequence of Elstera litoralis.</title>
        <authorList>
            <person name="Rahalkar M.C."/>
            <person name="Dhakephalkar P.K."/>
            <person name="Pore S.D."/>
            <person name="Arora P."/>
            <person name="Kapse N.G."/>
            <person name="Pandit P.S."/>
        </authorList>
    </citation>
    <scope>NUCLEOTIDE SEQUENCE [LARGE SCALE GENOMIC DNA]</scope>
    <source>
        <strain evidence="4 5">Dia-1</strain>
    </source>
</reference>
<comment type="caution">
    <text evidence="4">The sequence shown here is derived from an EMBL/GenBank/DDBJ whole genome shotgun (WGS) entry which is preliminary data.</text>
</comment>
<protein>
    <recommendedName>
        <fullName evidence="2">Biotin transporter</fullName>
    </recommendedName>
</protein>
<keyword evidence="5" id="KW-1185">Reference proteome</keyword>
<dbReference type="GO" id="GO:0005886">
    <property type="term" value="C:plasma membrane"/>
    <property type="evidence" value="ECO:0007669"/>
    <property type="project" value="UniProtKB-SubCell"/>
</dbReference>
<evidence type="ECO:0000313" key="4">
    <source>
        <dbReference type="EMBL" id="KJV11148.1"/>
    </source>
</evidence>
<proteinExistence type="inferred from homology"/>
<dbReference type="Proteomes" id="UP000033774">
    <property type="component" value="Unassembled WGS sequence"/>
</dbReference>
<keyword evidence="2" id="KW-1003">Cell membrane</keyword>
<sequence length="186" mass="19021">MLARHLSNASWLTKGIAILVGSLILALSAQISVPMYPVPMTMQTYAVLIVAALGGWTIGFGAIVAYLLEGAVGLPVFAQGFSTAAFFGPTGGFLFGFLLSGAIAAFAAERGLLRTWGGAVAMLTVAHLSVFVPGIGGLAAFLSLVKGMSFNAALTTAFFSGFVPFIAGTVLKTGLAVLTVRASDRS</sequence>
<evidence type="ECO:0000313" key="5">
    <source>
        <dbReference type="Proteomes" id="UP000033774"/>
    </source>
</evidence>
<keyword evidence="2" id="KW-0813">Transport</keyword>
<feature type="transmembrane region" description="Helical" evidence="3">
    <location>
        <begin position="86"/>
        <end position="108"/>
    </location>
</feature>
<keyword evidence="3" id="KW-1133">Transmembrane helix</keyword>
<accession>A0A0F3IX87</accession>
<dbReference type="PATRIC" id="fig|552518.3.peg.3212"/>
<name>A0A0F3IX87_9PROT</name>
<dbReference type="EMBL" id="LAJY01000005">
    <property type="protein sequence ID" value="KJV11148.1"/>
    <property type="molecule type" value="Genomic_DNA"/>
</dbReference>
<evidence type="ECO:0000256" key="2">
    <source>
        <dbReference type="PIRNR" id="PIRNR016661"/>
    </source>
</evidence>
<dbReference type="Gene3D" id="1.10.1760.20">
    <property type="match status" value="1"/>
</dbReference>
<dbReference type="GO" id="GO:0015225">
    <property type="term" value="F:biotin transmembrane transporter activity"/>
    <property type="evidence" value="ECO:0007669"/>
    <property type="project" value="UniProtKB-UniRule"/>
</dbReference>
<dbReference type="AlphaFoldDB" id="A0A0F3IX87"/>
<gene>
    <name evidence="4" type="ORF">VZ95_00325</name>
</gene>
<comment type="subcellular location">
    <subcellularLocation>
        <location evidence="2">Cell membrane</location>
        <topology evidence="2">Multi-pass membrane protein</topology>
    </subcellularLocation>
</comment>
<dbReference type="Pfam" id="PF02632">
    <property type="entry name" value="BioY"/>
    <property type="match status" value="1"/>
</dbReference>
<organism evidence="4 5">
    <name type="scientific">Elstera litoralis</name>
    <dbReference type="NCBI Taxonomy" id="552518"/>
    <lineage>
        <taxon>Bacteria</taxon>
        <taxon>Pseudomonadati</taxon>
        <taxon>Pseudomonadota</taxon>
        <taxon>Alphaproteobacteria</taxon>
        <taxon>Rhodospirillales</taxon>
        <taxon>Rhodospirillaceae</taxon>
        <taxon>Elstera</taxon>
    </lineage>
</organism>